<dbReference type="GO" id="GO:0006310">
    <property type="term" value="P:DNA recombination"/>
    <property type="evidence" value="ECO:0007669"/>
    <property type="project" value="InterPro"/>
</dbReference>
<dbReference type="GO" id="GO:0000287">
    <property type="term" value="F:magnesium ion binding"/>
    <property type="evidence" value="ECO:0007669"/>
    <property type="project" value="InterPro"/>
</dbReference>
<dbReference type="GO" id="GO:0006281">
    <property type="term" value="P:DNA repair"/>
    <property type="evidence" value="ECO:0007669"/>
    <property type="project" value="InterPro"/>
</dbReference>
<dbReference type="OrthoDB" id="5114842at2"/>
<evidence type="ECO:0000313" key="2">
    <source>
        <dbReference type="Proteomes" id="UP000238650"/>
    </source>
</evidence>
<dbReference type="AlphaFoldDB" id="A0A2S9QQQ6"/>
<dbReference type="InterPro" id="IPR036614">
    <property type="entry name" value="RusA-like_sf"/>
</dbReference>
<dbReference type="Gene3D" id="3.30.1330.70">
    <property type="entry name" value="Holliday junction resolvase RusA"/>
    <property type="match status" value="1"/>
</dbReference>
<keyword evidence="2" id="KW-1185">Reference proteome</keyword>
<dbReference type="Proteomes" id="UP000238650">
    <property type="component" value="Unassembled WGS sequence"/>
</dbReference>
<sequence length="136" mass="15187">MKFKPRAALVVNGEPIPKGRPRAKAGQRAFTPKRTVDAEKRVAAAFAATHPGFAPLKGRLMFIATFYRSTRHRVDTDNLVKLCTDALNGIAYVDDEQIEEIHAKRIYGAGERARTIIRIFEHTDSPAKPAEDTEKE</sequence>
<comment type="caution">
    <text evidence="1">The sequence shown here is derived from an EMBL/GenBank/DDBJ whole genome shotgun (WGS) entry which is preliminary data.</text>
</comment>
<organism evidence="1 2">
    <name type="scientific">Leucobacter massiliensis</name>
    <dbReference type="NCBI Taxonomy" id="1686285"/>
    <lineage>
        <taxon>Bacteria</taxon>
        <taxon>Bacillati</taxon>
        <taxon>Actinomycetota</taxon>
        <taxon>Actinomycetes</taxon>
        <taxon>Micrococcales</taxon>
        <taxon>Microbacteriaceae</taxon>
        <taxon>Leucobacter</taxon>
    </lineage>
</organism>
<gene>
    <name evidence="1" type="ORF">B4915_02225</name>
</gene>
<dbReference type="RefSeq" id="WP_105804228.1">
    <property type="nucleotide sequence ID" value="NZ_MWZD01000013.1"/>
</dbReference>
<protein>
    <submittedName>
        <fullName evidence="1">Uncharacterized protein</fullName>
    </submittedName>
</protein>
<proteinExistence type="predicted"/>
<evidence type="ECO:0000313" key="1">
    <source>
        <dbReference type="EMBL" id="PRI11915.1"/>
    </source>
</evidence>
<name>A0A2S9QQQ6_9MICO</name>
<dbReference type="SUPFAM" id="SSF103084">
    <property type="entry name" value="Holliday junction resolvase RusA"/>
    <property type="match status" value="1"/>
</dbReference>
<accession>A0A2S9QQQ6</accession>
<dbReference type="Pfam" id="PF05866">
    <property type="entry name" value="RusA"/>
    <property type="match status" value="1"/>
</dbReference>
<dbReference type="EMBL" id="MWZD01000013">
    <property type="protein sequence ID" value="PRI11915.1"/>
    <property type="molecule type" value="Genomic_DNA"/>
</dbReference>
<reference evidence="1 2" key="1">
    <citation type="journal article" date="2017" name="New Microbes New Infect">
        <title>Genome sequence of 'Leucobacter massiliensis' sp. nov. isolated from human pharynx after travel to the 2014 Hajj.</title>
        <authorList>
            <person name="Leangapichart T."/>
            <person name="Gautret P."/>
            <person name="Nguyen T.T."/>
            <person name="Armstrong N."/>
            <person name="Rolain J.M."/>
        </authorList>
    </citation>
    <scope>NUCLEOTIDE SEQUENCE [LARGE SCALE GENOMIC DNA]</scope>
    <source>
        <strain evidence="1 2">122RC15</strain>
    </source>
</reference>
<dbReference type="InterPro" id="IPR008822">
    <property type="entry name" value="Endonuclease_RusA-like"/>
</dbReference>